<proteinExistence type="predicted"/>
<dbReference type="Proteomes" id="UP001163603">
    <property type="component" value="Chromosome 9"/>
</dbReference>
<gene>
    <name evidence="1" type="ORF">Pint_36025</name>
</gene>
<comment type="caution">
    <text evidence="1">The sequence shown here is derived from an EMBL/GenBank/DDBJ whole genome shotgun (WGS) entry which is preliminary data.</text>
</comment>
<evidence type="ECO:0000313" key="2">
    <source>
        <dbReference type="Proteomes" id="UP001163603"/>
    </source>
</evidence>
<accession>A0ACC0Y4I3</accession>
<keyword evidence="2" id="KW-1185">Reference proteome</keyword>
<name>A0ACC0Y4I3_9ROSI</name>
<dbReference type="EMBL" id="CM047744">
    <property type="protein sequence ID" value="KAJ0028379.1"/>
    <property type="molecule type" value="Genomic_DNA"/>
</dbReference>
<protein>
    <submittedName>
        <fullName evidence="1">Uncharacterized protein</fullName>
    </submittedName>
</protein>
<evidence type="ECO:0000313" key="1">
    <source>
        <dbReference type="EMBL" id="KAJ0028379.1"/>
    </source>
</evidence>
<reference evidence="2" key="1">
    <citation type="journal article" date="2023" name="G3 (Bethesda)">
        <title>Genome assembly and association tests identify interacting loci associated with vigor, precocity, and sex in interspecific pistachio rootstocks.</title>
        <authorList>
            <person name="Palmer W."/>
            <person name="Jacygrad E."/>
            <person name="Sagayaradj S."/>
            <person name="Cavanaugh K."/>
            <person name="Han R."/>
            <person name="Bertier L."/>
            <person name="Beede B."/>
            <person name="Kafkas S."/>
            <person name="Golino D."/>
            <person name="Preece J."/>
            <person name="Michelmore R."/>
        </authorList>
    </citation>
    <scope>NUCLEOTIDE SEQUENCE [LARGE SCALE GENOMIC DNA]</scope>
</reference>
<organism evidence="1 2">
    <name type="scientific">Pistacia integerrima</name>
    <dbReference type="NCBI Taxonomy" id="434235"/>
    <lineage>
        <taxon>Eukaryota</taxon>
        <taxon>Viridiplantae</taxon>
        <taxon>Streptophyta</taxon>
        <taxon>Embryophyta</taxon>
        <taxon>Tracheophyta</taxon>
        <taxon>Spermatophyta</taxon>
        <taxon>Magnoliopsida</taxon>
        <taxon>eudicotyledons</taxon>
        <taxon>Gunneridae</taxon>
        <taxon>Pentapetalae</taxon>
        <taxon>rosids</taxon>
        <taxon>malvids</taxon>
        <taxon>Sapindales</taxon>
        <taxon>Anacardiaceae</taxon>
        <taxon>Pistacia</taxon>
    </lineage>
</organism>
<sequence>MEGIPHPIPRTVEEVFDEFKGRRAGLIKALTIDVEKFYQQCDPGGFIFVFNLIYFLVLVI</sequence>